<comment type="caution">
    <text evidence="19">The sequence shown here is derived from an EMBL/GenBank/DDBJ whole genome shotgun (WGS) entry which is preliminary data.</text>
</comment>
<evidence type="ECO:0000256" key="16">
    <source>
        <dbReference type="ARBA" id="ARBA00042156"/>
    </source>
</evidence>
<dbReference type="GO" id="GO:0009380">
    <property type="term" value="C:excinuclease repair complex"/>
    <property type="evidence" value="ECO:0007669"/>
    <property type="project" value="InterPro"/>
</dbReference>
<evidence type="ECO:0000256" key="1">
    <source>
        <dbReference type="ARBA" id="ARBA00004496"/>
    </source>
</evidence>
<keyword evidence="12" id="KW-0238">DNA-binding</keyword>
<evidence type="ECO:0000313" key="20">
    <source>
        <dbReference type="Proteomes" id="UP000011885"/>
    </source>
</evidence>
<evidence type="ECO:0000313" key="19">
    <source>
        <dbReference type="EMBL" id="EMI54630.1"/>
    </source>
</evidence>
<dbReference type="Pfam" id="PF17755">
    <property type="entry name" value="UvrA_DNA-bind"/>
    <property type="match status" value="1"/>
</dbReference>
<reference evidence="19 20" key="1">
    <citation type="journal article" date="2013" name="Mar. Genomics">
        <title>Expression of sulfatases in Rhodopirellula baltica and the diversity of sulfatases in the genus Rhodopirellula.</title>
        <authorList>
            <person name="Wegner C.E."/>
            <person name="Richter-Heitmann T."/>
            <person name="Klindworth A."/>
            <person name="Klockow C."/>
            <person name="Richter M."/>
            <person name="Achstetter T."/>
            <person name="Glockner F.O."/>
            <person name="Harder J."/>
        </authorList>
    </citation>
    <scope>NUCLEOTIDE SEQUENCE [LARGE SCALE GENOMIC DNA]</scope>
    <source>
        <strain evidence="19 20">SM41</strain>
    </source>
</reference>
<keyword evidence="10" id="KW-0067">ATP-binding</keyword>
<dbReference type="RefSeq" id="WP_008681784.1">
    <property type="nucleotide sequence ID" value="NZ_ANOH01000269.1"/>
</dbReference>
<evidence type="ECO:0000256" key="15">
    <source>
        <dbReference type="ARBA" id="ARBA00039316"/>
    </source>
</evidence>
<dbReference type="PANTHER" id="PTHR43152">
    <property type="entry name" value="UVRABC SYSTEM PROTEIN A"/>
    <property type="match status" value="1"/>
</dbReference>
<evidence type="ECO:0000256" key="9">
    <source>
        <dbReference type="ARBA" id="ARBA00022833"/>
    </source>
</evidence>
<dbReference type="NCBIfam" id="TIGR00630">
    <property type="entry name" value="uvra"/>
    <property type="match status" value="1"/>
</dbReference>
<evidence type="ECO:0000256" key="8">
    <source>
        <dbReference type="ARBA" id="ARBA00022771"/>
    </source>
</evidence>
<comment type="subcellular location">
    <subcellularLocation>
        <location evidence="1">Cytoplasm</location>
    </subcellularLocation>
</comment>
<keyword evidence="4" id="KW-0677">Repeat</keyword>
<evidence type="ECO:0000256" key="3">
    <source>
        <dbReference type="ARBA" id="ARBA00022723"/>
    </source>
</evidence>
<dbReference type="OrthoDB" id="9809851at2"/>
<evidence type="ECO:0000256" key="17">
    <source>
        <dbReference type="SAM" id="MobiDB-lite"/>
    </source>
</evidence>
<keyword evidence="7" id="KW-0228">DNA excision</keyword>
<evidence type="ECO:0000259" key="18">
    <source>
        <dbReference type="PROSITE" id="PS50893"/>
    </source>
</evidence>
<accession>M5TZK5</accession>
<name>M5TZK5_9BACT</name>
<keyword evidence="9" id="KW-0862">Zinc</keyword>
<feature type="compositionally biased region" description="Basic residues" evidence="17">
    <location>
        <begin position="14"/>
        <end position="38"/>
    </location>
</feature>
<sequence length="1038" mass="113993">MNADIRSDAGNNPRRQKKSPAKPRQTKAKSATRRKKSSGKSTDDGATDTRPIELRGCRVNNLQGIDVDIPRGKLVVVCGLSGSGKTSLALDTLYAEGQRCYIESFSAYTRQYLARLEKPDCDSIDGIPPAIAVTRASAVKNNRSTVATATEIAEHVRLLFAKASELTCHQCGRKVEVDSPQSIAAEMTDPVSQIGRAIVGFEIWLPNRAAASEILLGLQQEGYVRLILKGETFQLSDEDRSPLARRIGSRGATAVVVVDRLTGGSETSRWTESLETAMAEGNGRAVVVYDSERHSDASAANNKGDQQASVPRSFPLDGREMFQRIVSDRRRCDECDIDFPDPVPRLFNFNHPLGACPTCEGFGDVLRVDMSRVVPDPSVSLRDGAIAPWNSPSYRHELDELLDLADDYGIRVDVPFSKLKKSELKKIHAGVPERQFGGLDGFFAWLDRKKYKMHVRVFSARYRSYTTCPTCEGKRLKPEALSYRVKDRNVADVLAMRCDQVSEFLSELSEQADEPTNDSAAEVTTLAAAKQSVHSDEPWTMAMVAEANERRQYSIASEPVRQIRDRLRFLDAVGLGYLQLDRPLRTLSGGETQRIALTSALGSNLIGMLYVLDEPTAGLHPDDVTRLIRTIVELRDRGNTVVAVEHNAQLIAAADHVIEIGPEAGIGGGRVTFEGTPDQLRHADDSVTGEYLTDADAADGEPAFEIRSRQRDPSDFVTLRGASGHNLKQIDVAFPLGALCVVTGRSGSGKSSLIHDTLFGAVKERLAKRSGETPNADDLQTLPFDSIEGVEKIDDCLLVDQSPISRSPRSCPVTFAKAFDEIRKAFADTVDAKIRNFKPGHFSFNSAAGQCVACEGAGVQTVDMQFLADVSMRCPECRGRRYREEVLQVRYRDRTIAEVLEMTVGEAYRFFRTMPKVQSRLKRLIDVGLEYIHLGQPATTLSSGEAQRLKLAAFLAGTKRKRTLFLMDEPTTGLHFADVERLIDCFNALIADGHSLIVIEHHPMLVQAADWIVEIGPGAADEGGRVVRSERVGSNAAS</sequence>
<dbReference type="Gene3D" id="1.10.8.280">
    <property type="entry name" value="ABC transporter ATPase domain-like"/>
    <property type="match status" value="1"/>
</dbReference>
<dbReference type="PROSITE" id="PS50893">
    <property type="entry name" value="ABC_TRANSPORTER_2"/>
    <property type="match status" value="1"/>
</dbReference>
<keyword evidence="6" id="KW-0227">DNA damage</keyword>
<dbReference type="SUPFAM" id="SSF52540">
    <property type="entry name" value="P-loop containing nucleoside triphosphate hydrolases"/>
    <property type="match status" value="2"/>
</dbReference>
<keyword evidence="3" id="KW-0479">Metal-binding</keyword>
<evidence type="ECO:0000256" key="13">
    <source>
        <dbReference type="ARBA" id="ARBA00023204"/>
    </source>
</evidence>
<dbReference type="PROSITE" id="PS00211">
    <property type="entry name" value="ABC_TRANSPORTER_1"/>
    <property type="match status" value="1"/>
</dbReference>
<dbReference type="AlphaFoldDB" id="M5TZK5"/>
<dbReference type="EMBL" id="ANOH01000269">
    <property type="protein sequence ID" value="EMI54630.1"/>
    <property type="molecule type" value="Genomic_DNA"/>
</dbReference>
<evidence type="ECO:0000256" key="12">
    <source>
        <dbReference type="ARBA" id="ARBA00023125"/>
    </source>
</evidence>
<keyword evidence="5" id="KW-0547">Nucleotide-binding</keyword>
<proteinExistence type="inferred from homology"/>
<evidence type="ECO:0000256" key="7">
    <source>
        <dbReference type="ARBA" id="ARBA00022769"/>
    </source>
</evidence>
<evidence type="ECO:0000256" key="14">
    <source>
        <dbReference type="ARBA" id="ARBA00038000"/>
    </source>
</evidence>
<evidence type="ECO:0000256" key="5">
    <source>
        <dbReference type="ARBA" id="ARBA00022741"/>
    </source>
</evidence>
<dbReference type="InterPro" id="IPR004602">
    <property type="entry name" value="UvrA"/>
</dbReference>
<dbReference type="PANTHER" id="PTHR43152:SF3">
    <property type="entry name" value="UVRABC SYSTEM PROTEIN A"/>
    <property type="match status" value="1"/>
</dbReference>
<keyword evidence="11" id="KW-0267">Excision nuclease</keyword>
<evidence type="ECO:0000256" key="2">
    <source>
        <dbReference type="ARBA" id="ARBA00022490"/>
    </source>
</evidence>
<evidence type="ECO:0000256" key="4">
    <source>
        <dbReference type="ARBA" id="ARBA00022737"/>
    </source>
</evidence>
<dbReference type="Gene3D" id="1.20.1580.10">
    <property type="entry name" value="ABC transporter ATPase like domain"/>
    <property type="match status" value="1"/>
</dbReference>
<gene>
    <name evidence="19" type="ORF">RSSM_03930</name>
</gene>
<dbReference type="InterPro" id="IPR017871">
    <property type="entry name" value="ABC_transporter-like_CS"/>
</dbReference>
<dbReference type="GO" id="GO:0016887">
    <property type="term" value="F:ATP hydrolysis activity"/>
    <property type="evidence" value="ECO:0007669"/>
    <property type="project" value="InterPro"/>
</dbReference>
<dbReference type="Proteomes" id="UP000011885">
    <property type="component" value="Unassembled WGS sequence"/>
</dbReference>
<comment type="similarity">
    <text evidence="14">Belongs to the ABC transporter superfamily. UvrA family.</text>
</comment>
<dbReference type="GO" id="GO:0005524">
    <property type="term" value="F:ATP binding"/>
    <property type="evidence" value="ECO:0007669"/>
    <property type="project" value="UniProtKB-KW"/>
</dbReference>
<organism evidence="19 20">
    <name type="scientific">Rhodopirellula sallentina SM41</name>
    <dbReference type="NCBI Taxonomy" id="1263870"/>
    <lineage>
        <taxon>Bacteria</taxon>
        <taxon>Pseudomonadati</taxon>
        <taxon>Planctomycetota</taxon>
        <taxon>Planctomycetia</taxon>
        <taxon>Pirellulales</taxon>
        <taxon>Pirellulaceae</taxon>
        <taxon>Rhodopirellula</taxon>
    </lineage>
</organism>
<feature type="region of interest" description="Disordered" evidence="17">
    <location>
        <begin position="1"/>
        <end position="50"/>
    </location>
</feature>
<dbReference type="Pfam" id="PF17760">
    <property type="entry name" value="UvrA_inter"/>
    <property type="match status" value="1"/>
</dbReference>
<dbReference type="InterPro" id="IPR041552">
    <property type="entry name" value="UvrA_DNA-bd"/>
</dbReference>
<dbReference type="InterPro" id="IPR027417">
    <property type="entry name" value="P-loop_NTPase"/>
</dbReference>
<dbReference type="Gene3D" id="3.30.190.20">
    <property type="match status" value="1"/>
</dbReference>
<dbReference type="Gene3D" id="3.40.50.300">
    <property type="entry name" value="P-loop containing nucleotide triphosphate hydrolases"/>
    <property type="match status" value="3"/>
</dbReference>
<dbReference type="GO" id="GO:0004518">
    <property type="term" value="F:nuclease activity"/>
    <property type="evidence" value="ECO:0007669"/>
    <property type="project" value="UniProtKB-KW"/>
</dbReference>
<keyword evidence="8" id="KW-0863">Zinc-finger</keyword>
<keyword evidence="20" id="KW-1185">Reference proteome</keyword>
<evidence type="ECO:0000256" key="11">
    <source>
        <dbReference type="ARBA" id="ARBA00022881"/>
    </source>
</evidence>
<dbReference type="GO" id="GO:0005737">
    <property type="term" value="C:cytoplasm"/>
    <property type="evidence" value="ECO:0007669"/>
    <property type="project" value="UniProtKB-SubCell"/>
</dbReference>
<dbReference type="GO" id="GO:0008270">
    <property type="term" value="F:zinc ion binding"/>
    <property type="evidence" value="ECO:0007669"/>
    <property type="project" value="UniProtKB-KW"/>
</dbReference>
<keyword evidence="13" id="KW-0234">DNA repair</keyword>
<dbReference type="InterPro" id="IPR041102">
    <property type="entry name" value="UvrA_inter"/>
</dbReference>
<protein>
    <recommendedName>
        <fullName evidence="15">UvrABC system protein A</fullName>
    </recommendedName>
    <alternativeName>
        <fullName evidence="16">Excinuclease ABC subunit A</fullName>
    </alternativeName>
</protein>
<dbReference type="GO" id="GO:0006289">
    <property type="term" value="P:nucleotide-excision repair"/>
    <property type="evidence" value="ECO:0007669"/>
    <property type="project" value="InterPro"/>
</dbReference>
<dbReference type="PATRIC" id="fig|1263870.3.peg.4160"/>
<dbReference type="InterPro" id="IPR003439">
    <property type="entry name" value="ABC_transporter-like_ATP-bd"/>
</dbReference>
<evidence type="ECO:0000256" key="10">
    <source>
        <dbReference type="ARBA" id="ARBA00022840"/>
    </source>
</evidence>
<dbReference type="GO" id="GO:0003677">
    <property type="term" value="F:DNA binding"/>
    <property type="evidence" value="ECO:0007669"/>
    <property type="project" value="UniProtKB-KW"/>
</dbReference>
<evidence type="ECO:0000256" key="6">
    <source>
        <dbReference type="ARBA" id="ARBA00022763"/>
    </source>
</evidence>
<keyword evidence="2" id="KW-0963">Cytoplasm</keyword>
<feature type="domain" description="ABC transporter" evidence="18">
    <location>
        <begin position="455"/>
        <end position="693"/>
    </location>
</feature>